<reference evidence="5" key="1">
    <citation type="submission" date="2018-06" db="EMBL/GenBank/DDBJ databases">
        <title>Aestuariibacter litoralis strain KCTC 52945T.</title>
        <authorList>
            <person name="Li X."/>
            <person name="Salam N."/>
            <person name="Li J.-L."/>
            <person name="Chen Y.-M."/>
            <person name="Yang Z.-W."/>
            <person name="Zhang L.-Y."/>
            <person name="Han M.-X."/>
            <person name="Xiao M."/>
            <person name="Li W.-J."/>
        </authorList>
    </citation>
    <scope>NUCLEOTIDE SEQUENCE [LARGE SCALE GENOMIC DNA]</scope>
    <source>
        <strain evidence="5">KCTC 52945</strain>
    </source>
</reference>
<evidence type="ECO:0000256" key="2">
    <source>
        <dbReference type="ARBA" id="ARBA00022764"/>
    </source>
</evidence>
<dbReference type="AlphaFoldDB" id="A0A2W2AR68"/>
<name>A0A2W2AR68_9HYPH</name>
<evidence type="ECO:0000256" key="1">
    <source>
        <dbReference type="ARBA" id="ARBA00022729"/>
    </source>
</evidence>
<dbReference type="Pfam" id="PF13416">
    <property type="entry name" value="SBP_bac_8"/>
    <property type="match status" value="1"/>
</dbReference>
<sequence>MPIPRGIWPKPRKSHSIAANHDNRRKNPMSKNWYSDLPQYYQRQIRAMGLDEAGMNRRRLLKGMAGAAGVAMLGKMNTRQAQAATQMTYMCWEGYNDPRIIDPFNKANDTEISFDLIVDSPGGFAKLQAGASREVDLVSSDMPWITRMGPAGLALELNPDDYKDVYADFYDQFKPPFEPLMNEGKTIGVATRWGWVGPCLNTDVTKPEVWKTYDPVFDPANKDKICVMDWGDWPILPMALHAGINPYEPLDEKQLEEVRKVLRAMFKNTRTLVGDLTQAQKGLLDGSLLGCIGAGSYLTSAVRKQGHKNIMAVVPEPKNGLKQGIIWVEATAVLKETDQPELSQKLLKHVVSKDAAHILALLDSTCNVVTNKAVESAFTPEEKDILQMDYMWTAYDNSQMHRIAPNIDEMLAIWQEELAAAQ</sequence>
<dbReference type="EMBL" id="QKVK01000002">
    <property type="protein sequence ID" value="PZF77881.1"/>
    <property type="molecule type" value="Genomic_DNA"/>
</dbReference>
<evidence type="ECO:0000313" key="4">
    <source>
        <dbReference type="EMBL" id="PZF77881.1"/>
    </source>
</evidence>
<dbReference type="Proteomes" id="UP000248795">
    <property type="component" value="Unassembled WGS sequence"/>
</dbReference>
<feature type="region of interest" description="Disordered" evidence="3">
    <location>
        <begin position="1"/>
        <end position="29"/>
    </location>
</feature>
<dbReference type="SUPFAM" id="SSF53850">
    <property type="entry name" value="Periplasmic binding protein-like II"/>
    <property type="match status" value="1"/>
</dbReference>
<evidence type="ECO:0000256" key="3">
    <source>
        <dbReference type="SAM" id="MobiDB-lite"/>
    </source>
</evidence>
<evidence type="ECO:0008006" key="6">
    <source>
        <dbReference type="Google" id="ProtNLM"/>
    </source>
</evidence>
<gene>
    <name evidence="4" type="ORF">DK847_05490</name>
</gene>
<dbReference type="PROSITE" id="PS51318">
    <property type="entry name" value="TAT"/>
    <property type="match status" value="1"/>
</dbReference>
<accession>A0A2W2AR68</accession>
<dbReference type="PANTHER" id="PTHR30222">
    <property type="entry name" value="SPERMIDINE/PUTRESCINE-BINDING PERIPLASMIC PROTEIN"/>
    <property type="match status" value="1"/>
</dbReference>
<comment type="caution">
    <text evidence="4">The sequence shown here is derived from an EMBL/GenBank/DDBJ whole genome shotgun (WGS) entry which is preliminary data.</text>
</comment>
<dbReference type="PANTHER" id="PTHR30222:SF17">
    <property type="entry name" value="SPERMIDINE_PUTRESCINE-BINDING PERIPLASMIC PROTEIN"/>
    <property type="match status" value="1"/>
</dbReference>
<proteinExistence type="predicted"/>
<keyword evidence="5" id="KW-1185">Reference proteome</keyword>
<evidence type="ECO:0000313" key="5">
    <source>
        <dbReference type="Proteomes" id="UP000248795"/>
    </source>
</evidence>
<dbReference type="InterPro" id="IPR006311">
    <property type="entry name" value="TAT_signal"/>
</dbReference>
<keyword evidence="2" id="KW-0574">Periplasm</keyword>
<dbReference type="InterPro" id="IPR006059">
    <property type="entry name" value="SBP"/>
</dbReference>
<keyword evidence="1" id="KW-0732">Signal</keyword>
<organism evidence="4 5">
    <name type="scientific">Aestuariivirga litoralis</name>
    <dbReference type="NCBI Taxonomy" id="2650924"/>
    <lineage>
        <taxon>Bacteria</taxon>
        <taxon>Pseudomonadati</taxon>
        <taxon>Pseudomonadota</taxon>
        <taxon>Alphaproteobacteria</taxon>
        <taxon>Hyphomicrobiales</taxon>
        <taxon>Aestuariivirgaceae</taxon>
        <taxon>Aestuariivirga</taxon>
    </lineage>
</organism>
<dbReference type="Gene3D" id="3.40.190.10">
    <property type="entry name" value="Periplasmic binding protein-like II"/>
    <property type="match status" value="2"/>
</dbReference>
<protein>
    <recommendedName>
        <fullName evidence="6">Spermidine/putrescine ABC transporter substrate-binding protein</fullName>
    </recommendedName>
</protein>